<sequence length="65" mass="7057">PGAPLMLLDFPPGQEDPIKDGLHQHDLVVAIATTDACGCASYVLTHDVMGWVRDTTSAHENRLMQ</sequence>
<dbReference type="EMBL" id="CAJHUC010001567">
    <property type="protein sequence ID" value="CAD7701552.1"/>
    <property type="molecule type" value="Genomic_DNA"/>
</dbReference>
<reference evidence="1" key="1">
    <citation type="submission" date="2020-12" db="EMBL/GenBank/DDBJ databases">
        <authorList>
            <person name="Iha C."/>
        </authorList>
    </citation>
    <scope>NUCLEOTIDE SEQUENCE</scope>
</reference>
<feature type="non-terminal residue" evidence="1">
    <location>
        <position position="1"/>
    </location>
</feature>
<organism evidence="1 2">
    <name type="scientific">Ostreobium quekettii</name>
    <dbReference type="NCBI Taxonomy" id="121088"/>
    <lineage>
        <taxon>Eukaryota</taxon>
        <taxon>Viridiplantae</taxon>
        <taxon>Chlorophyta</taxon>
        <taxon>core chlorophytes</taxon>
        <taxon>Ulvophyceae</taxon>
        <taxon>TCBD clade</taxon>
        <taxon>Bryopsidales</taxon>
        <taxon>Ostreobineae</taxon>
        <taxon>Ostreobiaceae</taxon>
        <taxon>Ostreobium</taxon>
    </lineage>
</organism>
<evidence type="ECO:0000313" key="2">
    <source>
        <dbReference type="Proteomes" id="UP000708148"/>
    </source>
</evidence>
<keyword evidence="2" id="KW-1185">Reference proteome</keyword>
<protein>
    <submittedName>
        <fullName evidence="1">Uncharacterized protein</fullName>
    </submittedName>
</protein>
<feature type="non-terminal residue" evidence="1">
    <location>
        <position position="65"/>
    </location>
</feature>
<dbReference type="AlphaFoldDB" id="A0A8S1J1Y2"/>
<comment type="caution">
    <text evidence="1">The sequence shown here is derived from an EMBL/GenBank/DDBJ whole genome shotgun (WGS) entry which is preliminary data.</text>
</comment>
<evidence type="ECO:0000313" key="1">
    <source>
        <dbReference type="EMBL" id="CAD7701552.1"/>
    </source>
</evidence>
<gene>
    <name evidence="1" type="ORF">OSTQU699_LOCUS6912</name>
</gene>
<dbReference type="Proteomes" id="UP000708148">
    <property type="component" value="Unassembled WGS sequence"/>
</dbReference>
<proteinExistence type="predicted"/>
<accession>A0A8S1J1Y2</accession>
<name>A0A8S1J1Y2_9CHLO</name>